<dbReference type="Proteomes" id="UP000235533">
    <property type="component" value="Unassembled WGS sequence"/>
</dbReference>
<evidence type="ECO:0000313" key="2">
    <source>
        <dbReference type="Proteomes" id="UP000235533"/>
    </source>
</evidence>
<gene>
    <name evidence="1" type="ORF">BCT54_05585</name>
</gene>
<evidence type="ECO:0000313" key="1">
    <source>
        <dbReference type="EMBL" id="PMM43962.1"/>
    </source>
</evidence>
<name>A0A2N7JNN7_VIBSP</name>
<proteinExistence type="predicted"/>
<dbReference type="Pfam" id="PF06891">
    <property type="entry name" value="P2_Phage_GpR"/>
    <property type="match status" value="1"/>
</dbReference>
<dbReference type="InterPro" id="IPR009678">
    <property type="entry name" value="Phage_tail_completion_R"/>
</dbReference>
<dbReference type="AlphaFoldDB" id="A0A2N7JNN7"/>
<dbReference type="EMBL" id="MCZF01000255">
    <property type="protein sequence ID" value="PMM43962.1"/>
    <property type="molecule type" value="Genomic_DNA"/>
</dbReference>
<comment type="caution">
    <text evidence="1">The sequence shown here is derived from an EMBL/GenBank/DDBJ whole genome shotgun (WGS) entry which is preliminary data.</text>
</comment>
<sequence>MSDTAYSKTKLEHLTDYIVSHLNSSVLDNKIEAWQEGGSIVPSGEDRGNGGYIACFWKYNAVISVEEYPHQLLDPRCLLALIACWLSDHEEDRNEQELEDPTLSVDVISEEAADVSIELELMEPIELVPDEGGMITWRGKRYRVQAVEIYTAEEAELVNETDS</sequence>
<organism evidence="1 2">
    <name type="scientific">Vibrio splendidus</name>
    <dbReference type="NCBI Taxonomy" id="29497"/>
    <lineage>
        <taxon>Bacteria</taxon>
        <taxon>Pseudomonadati</taxon>
        <taxon>Pseudomonadota</taxon>
        <taxon>Gammaproteobacteria</taxon>
        <taxon>Vibrionales</taxon>
        <taxon>Vibrionaceae</taxon>
        <taxon>Vibrio</taxon>
    </lineage>
</organism>
<evidence type="ECO:0008006" key="3">
    <source>
        <dbReference type="Google" id="ProtNLM"/>
    </source>
</evidence>
<dbReference type="RefSeq" id="WP_102552994.1">
    <property type="nucleotide sequence ID" value="NZ_MCZF01000255.1"/>
</dbReference>
<accession>A0A2N7JNN7</accession>
<reference evidence="2" key="1">
    <citation type="submission" date="2016-07" db="EMBL/GenBank/DDBJ databases">
        <title>Nontailed viruses are major unrecognized killers of bacteria in the ocean.</title>
        <authorList>
            <person name="Kauffman K."/>
            <person name="Hussain F."/>
            <person name="Yang J."/>
            <person name="Arevalo P."/>
            <person name="Brown J."/>
            <person name="Cutler M."/>
            <person name="Kelly L."/>
            <person name="Polz M.F."/>
        </authorList>
    </citation>
    <scope>NUCLEOTIDE SEQUENCE [LARGE SCALE GENOMIC DNA]</scope>
    <source>
        <strain evidence="2">10N.261.48.B5</strain>
    </source>
</reference>
<protein>
    <recommendedName>
        <fullName evidence="3">Phage tail protein</fullName>
    </recommendedName>
</protein>